<name>A0A7J7L708_9MAGN</name>
<evidence type="ECO:0000313" key="4">
    <source>
        <dbReference type="Proteomes" id="UP000541444"/>
    </source>
</evidence>
<organism evidence="3 4">
    <name type="scientific">Kingdonia uniflora</name>
    <dbReference type="NCBI Taxonomy" id="39325"/>
    <lineage>
        <taxon>Eukaryota</taxon>
        <taxon>Viridiplantae</taxon>
        <taxon>Streptophyta</taxon>
        <taxon>Embryophyta</taxon>
        <taxon>Tracheophyta</taxon>
        <taxon>Spermatophyta</taxon>
        <taxon>Magnoliopsida</taxon>
        <taxon>Ranunculales</taxon>
        <taxon>Circaeasteraceae</taxon>
        <taxon>Kingdonia</taxon>
    </lineage>
</organism>
<comment type="caution">
    <text evidence="3">The sequence shown here is derived from an EMBL/GenBank/DDBJ whole genome shotgun (WGS) entry which is preliminary data.</text>
</comment>
<keyword evidence="4" id="KW-1185">Reference proteome</keyword>
<proteinExistence type="predicted"/>
<gene>
    <name evidence="3" type="ORF">GIB67_040326</name>
</gene>
<feature type="compositionally biased region" description="Polar residues" evidence="2">
    <location>
        <begin position="478"/>
        <end position="499"/>
    </location>
</feature>
<dbReference type="Proteomes" id="UP000541444">
    <property type="component" value="Unassembled WGS sequence"/>
</dbReference>
<evidence type="ECO:0000256" key="2">
    <source>
        <dbReference type="SAM" id="MobiDB-lite"/>
    </source>
</evidence>
<feature type="region of interest" description="Disordered" evidence="2">
    <location>
        <begin position="476"/>
        <end position="564"/>
    </location>
</feature>
<evidence type="ECO:0000313" key="3">
    <source>
        <dbReference type="EMBL" id="KAF6138360.1"/>
    </source>
</evidence>
<feature type="region of interest" description="Disordered" evidence="2">
    <location>
        <begin position="285"/>
        <end position="312"/>
    </location>
</feature>
<accession>A0A7J7L708</accession>
<feature type="compositionally biased region" description="Polar residues" evidence="2">
    <location>
        <begin position="547"/>
        <end position="559"/>
    </location>
</feature>
<keyword evidence="1" id="KW-0175">Coiled coil</keyword>
<feature type="coiled-coil region" evidence="1">
    <location>
        <begin position="111"/>
        <end position="138"/>
    </location>
</feature>
<dbReference type="PANTHER" id="PTHR36386:SF1">
    <property type="entry name" value="OS06G0683900 PROTEIN"/>
    <property type="match status" value="1"/>
</dbReference>
<dbReference type="EMBL" id="JACGCM010002597">
    <property type="protein sequence ID" value="KAF6138360.1"/>
    <property type="molecule type" value="Genomic_DNA"/>
</dbReference>
<evidence type="ECO:0000256" key="1">
    <source>
        <dbReference type="SAM" id="Coils"/>
    </source>
</evidence>
<dbReference type="PANTHER" id="PTHR36386">
    <property type="entry name" value="OS06G0683900 PROTEIN"/>
    <property type="match status" value="1"/>
</dbReference>
<reference evidence="3 4" key="1">
    <citation type="journal article" date="2020" name="IScience">
        <title>Genome Sequencing of the Endangered Kingdonia uniflora (Circaeasteraceae, Ranunculales) Reveals Potential Mechanisms of Evolutionary Specialization.</title>
        <authorList>
            <person name="Sun Y."/>
            <person name="Deng T."/>
            <person name="Zhang A."/>
            <person name="Moore M.J."/>
            <person name="Landis J.B."/>
            <person name="Lin N."/>
            <person name="Zhang H."/>
            <person name="Zhang X."/>
            <person name="Huang J."/>
            <person name="Zhang X."/>
            <person name="Sun H."/>
            <person name="Wang H."/>
        </authorList>
    </citation>
    <scope>NUCLEOTIDE SEQUENCE [LARGE SCALE GENOMIC DNA]</scope>
    <source>
        <strain evidence="3">TB1705</strain>
        <tissue evidence="3">Leaf</tissue>
    </source>
</reference>
<dbReference type="AlphaFoldDB" id="A0A7J7L708"/>
<sequence length="691" mass="75069">MSVLASPYPNNAPDLEIMNNGASEISQFDDSSAIRASRSPLQPLELNSFDEIYGFDRTKSPIPIKAIQPKGGRGKPLKLLFKQGLLPPPSSLSFNLGKVVVDDDSKIDIEIQDVEREMSRLSSKLESLRLEKEEKDSKTTIEDSLGKNGVRIEEDCMKLAQRNLSVGPLEIISSERCQTNVKPENCSFLGETTPCRAGGITRLGRRGISLGPSEIIANVRCQNKVKPEITPLPVKASPFAAGGSARTGRRGMSMGPSEIAASVKSQQKAMPVLTPVIAKGHLSVGSTNARPARRAASIGRSEISSGVRSEQKKNLETTTFQAKGCQSALCTSTKPGRRGVTMGPLEIMAGTKSLQKVKLDMTPCNFKGWQSGPGTSTKFGRRGVSMVSSEISAGIKSLQKPKLEMTPFQVKGWQSGPGASTKFGRRGVSMGPSEISVGLRSQQNVKPEITPQLKDRQKSCLKAQEVGERKVMKKTGGWSLSLSPKSRLSVTKARNSKNGLKTVGSKQPPKKEDGALSSIQSQNNFEGGEKSGVRRSLTKTARVIPSRYNQIPTHSSQKLVHTDQSKKLLLETGSPLECDLNETSEEDHEALVNTNSPTILKIADMLPKIRTIRCMSVSPRDSGQAKRVADLVGRKVHFGPEEADMETSVSQVLRYDEENIDVETSVQILSYDEEEDMDIETSGEIMSCDEE</sequence>
<protein>
    <submittedName>
        <fullName evidence="3">Uncharacterized protein</fullName>
    </submittedName>
</protein>
<dbReference type="OrthoDB" id="1932658at2759"/>